<protein>
    <submittedName>
        <fullName evidence="2">Uncharacterized protein</fullName>
    </submittedName>
</protein>
<feature type="compositionally biased region" description="Low complexity" evidence="1">
    <location>
        <begin position="31"/>
        <end position="51"/>
    </location>
</feature>
<feature type="compositionally biased region" description="Basic and acidic residues" evidence="1">
    <location>
        <begin position="13"/>
        <end position="28"/>
    </location>
</feature>
<dbReference type="AlphaFoldDB" id="A0AAV0QV12"/>
<keyword evidence="3" id="KW-1185">Reference proteome</keyword>
<dbReference type="EMBL" id="CAMGYJ010000010">
    <property type="protein sequence ID" value="CAI0548077.1"/>
    <property type="molecule type" value="Genomic_DNA"/>
</dbReference>
<sequence>MLRAKARSSHLHTRTEKLEDSRLVDDGMPKTSFSSSVFTSNASSTSTKSVGSSGGSSRRRRNSKDGSAQIGPSRKFLRPFNGSTIGLSMDLLFKCKSENFGSRRQTGR</sequence>
<organism evidence="2 3">
    <name type="scientific">Linum tenue</name>
    <dbReference type="NCBI Taxonomy" id="586396"/>
    <lineage>
        <taxon>Eukaryota</taxon>
        <taxon>Viridiplantae</taxon>
        <taxon>Streptophyta</taxon>
        <taxon>Embryophyta</taxon>
        <taxon>Tracheophyta</taxon>
        <taxon>Spermatophyta</taxon>
        <taxon>Magnoliopsida</taxon>
        <taxon>eudicotyledons</taxon>
        <taxon>Gunneridae</taxon>
        <taxon>Pentapetalae</taxon>
        <taxon>rosids</taxon>
        <taxon>fabids</taxon>
        <taxon>Malpighiales</taxon>
        <taxon>Linaceae</taxon>
        <taxon>Linum</taxon>
    </lineage>
</organism>
<reference evidence="2" key="1">
    <citation type="submission" date="2022-08" db="EMBL/GenBank/DDBJ databases">
        <authorList>
            <person name="Gutierrez-Valencia J."/>
        </authorList>
    </citation>
    <scope>NUCLEOTIDE SEQUENCE</scope>
</reference>
<evidence type="ECO:0000256" key="1">
    <source>
        <dbReference type="SAM" id="MobiDB-lite"/>
    </source>
</evidence>
<gene>
    <name evidence="2" type="ORF">LITE_LOCUS44627</name>
</gene>
<feature type="region of interest" description="Disordered" evidence="1">
    <location>
        <begin position="1"/>
        <end position="81"/>
    </location>
</feature>
<evidence type="ECO:0000313" key="3">
    <source>
        <dbReference type="Proteomes" id="UP001154282"/>
    </source>
</evidence>
<feature type="compositionally biased region" description="Basic residues" evidence="1">
    <location>
        <begin position="1"/>
        <end position="12"/>
    </location>
</feature>
<evidence type="ECO:0000313" key="2">
    <source>
        <dbReference type="EMBL" id="CAI0548077.1"/>
    </source>
</evidence>
<name>A0AAV0QV12_9ROSI</name>
<proteinExistence type="predicted"/>
<dbReference type="Proteomes" id="UP001154282">
    <property type="component" value="Unassembled WGS sequence"/>
</dbReference>
<accession>A0AAV0QV12</accession>
<comment type="caution">
    <text evidence="2">The sequence shown here is derived from an EMBL/GenBank/DDBJ whole genome shotgun (WGS) entry which is preliminary data.</text>
</comment>